<evidence type="ECO:0000256" key="2">
    <source>
        <dbReference type="SAM" id="Phobius"/>
    </source>
</evidence>
<comment type="caution">
    <text evidence="3">The sequence shown here is derived from an EMBL/GenBank/DDBJ whole genome shotgun (WGS) entry which is preliminary data.</text>
</comment>
<dbReference type="AlphaFoldDB" id="A0AAV4QTJ2"/>
<dbReference type="Proteomes" id="UP001054945">
    <property type="component" value="Unassembled WGS sequence"/>
</dbReference>
<dbReference type="EMBL" id="BPLR01006757">
    <property type="protein sequence ID" value="GIY12211.1"/>
    <property type="molecule type" value="Genomic_DNA"/>
</dbReference>
<name>A0AAV4QTJ2_CAEEX</name>
<feature type="transmembrane region" description="Helical" evidence="2">
    <location>
        <begin position="21"/>
        <end position="38"/>
    </location>
</feature>
<accession>A0AAV4QTJ2</accession>
<reference evidence="3 4" key="1">
    <citation type="submission" date="2021-06" db="EMBL/GenBank/DDBJ databases">
        <title>Caerostris extrusa draft genome.</title>
        <authorList>
            <person name="Kono N."/>
            <person name="Arakawa K."/>
        </authorList>
    </citation>
    <scope>NUCLEOTIDE SEQUENCE [LARGE SCALE GENOMIC DNA]</scope>
</reference>
<keyword evidence="4" id="KW-1185">Reference proteome</keyword>
<evidence type="ECO:0000256" key="1">
    <source>
        <dbReference type="SAM" id="MobiDB-lite"/>
    </source>
</evidence>
<sequence>MQQAIYWRQQQGNAEDTGARFNILLIVNALIGFVWARFQENVATTSGVNNYYTVKEFQLTHPLRKTEDDFLTAANNNPRDINDQTLQHVETPHKSGPLQEFPKDEQKCNKQFTGDNNKEIRGHC</sequence>
<organism evidence="3 4">
    <name type="scientific">Caerostris extrusa</name>
    <name type="common">Bark spider</name>
    <name type="synonym">Caerostris bankana</name>
    <dbReference type="NCBI Taxonomy" id="172846"/>
    <lineage>
        <taxon>Eukaryota</taxon>
        <taxon>Metazoa</taxon>
        <taxon>Ecdysozoa</taxon>
        <taxon>Arthropoda</taxon>
        <taxon>Chelicerata</taxon>
        <taxon>Arachnida</taxon>
        <taxon>Araneae</taxon>
        <taxon>Araneomorphae</taxon>
        <taxon>Entelegynae</taxon>
        <taxon>Araneoidea</taxon>
        <taxon>Araneidae</taxon>
        <taxon>Caerostris</taxon>
    </lineage>
</organism>
<evidence type="ECO:0000313" key="3">
    <source>
        <dbReference type="EMBL" id="GIY12211.1"/>
    </source>
</evidence>
<feature type="region of interest" description="Disordered" evidence="1">
    <location>
        <begin position="90"/>
        <end position="124"/>
    </location>
</feature>
<proteinExistence type="predicted"/>
<evidence type="ECO:0000313" key="4">
    <source>
        <dbReference type="Proteomes" id="UP001054945"/>
    </source>
</evidence>
<gene>
    <name evidence="3" type="ORF">CEXT_617461</name>
</gene>
<keyword evidence="2" id="KW-1133">Transmembrane helix</keyword>
<protein>
    <submittedName>
        <fullName evidence="3">Uncharacterized protein</fullName>
    </submittedName>
</protein>
<keyword evidence="2" id="KW-0472">Membrane</keyword>
<keyword evidence="2" id="KW-0812">Transmembrane</keyword>